<dbReference type="HOGENOM" id="CLU_026024_0_0_1"/>
<organism evidence="2 3">
    <name type="scientific">Phlebiopsis gigantea (strain 11061_1 CR5-6)</name>
    <name type="common">White-rot fungus</name>
    <name type="synonym">Peniophora gigantea</name>
    <dbReference type="NCBI Taxonomy" id="745531"/>
    <lineage>
        <taxon>Eukaryota</taxon>
        <taxon>Fungi</taxon>
        <taxon>Dikarya</taxon>
        <taxon>Basidiomycota</taxon>
        <taxon>Agaricomycotina</taxon>
        <taxon>Agaricomycetes</taxon>
        <taxon>Polyporales</taxon>
        <taxon>Phanerochaetaceae</taxon>
        <taxon>Phlebiopsis</taxon>
    </lineage>
</organism>
<feature type="transmembrane region" description="Helical" evidence="1">
    <location>
        <begin position="245"/>
        <end position="266"/>
    </location>
</feature>
<evidence type="ECO:0000313" key="3">
    <source>
        <dbReference type="Proteomes" id="UP000053257"/>
    </source>
</evidence>
<keyword evidence="1" id="KW-1133">Transmembrane helix</keyword>
<dbReference type="OrthoDB" id="2956246at2759"/>
<sequence>MISRLQALVQASTRDMNRSFLSALGLVALADLRVIQYRTALTGSASFLDTFLLAPGLHRQQAAAELNNAEYPAVGAMTTGYIFRVENQATVSWLLDIGRTAQLTTVEVLPPSASSQGVFPSVPYLAGVALTAAVFSKLVAIEDWWALGALSVLMLARLLNVIIIKRRTKLGWKGYREKEDTRGDLIILLSQDRWVRLRGYVNDLKIVTSGCWLADMSPLDILAVNLGTILTYISPALSSNATTTGNVLICGLLLASAALIGICNTITKDLNMFGRTVRVVGRKEYDRRLTLAHELIEETGRDDWAIGLGMITPPKGKEGGVVVAM</sequence>
<name>A0A0C3PDA8_PHLG1</name>
<feature type="transmembrane region" description="Helical" evidence="1">
    <location>
        <begin position="144"/>
        <end position="164"/>
    </location>
</feature>
<dbReference type="EMBL" id="KN840627">
    <property type="protein sequence ID" value="KIP03228.1"/>
    <property type="molecule type" value="Genomic_DNA"/>
</dbReference>
<accession>A0A0C3PDA8</accession>
<keyword evidence="1" id="KW-0812">Transmembrane</keyword>
<protein>
    <submittedName>
        <fullName evidence="2">Uncharacterized protein</fullName>
    </submittedName>
</protein>
<reference evidence="2 3" key="1">
    <citation type="journal article" date="2014" name="PLoS Genet.">
        <title>Analysis of the Phlebiopsis gigantea genome, transcriptome and secretome provides insight into its pioneer colonization strategies of wood.</title>
        <authorList>
            <person name="Hori C."/>
            <person name="Ishida T."/>
            <person name="Igarashi K."/>
            <person name="Samejima M."/>
            <person name="Suzuki H."/>
            <person name="Master E."/>
            <person name="Ferreira P."/>
            <person name="Ruiz-Duenas F.J."/>
            <person name="Held B."/>
            <person name="Canessa P."/>
            <person name="Larrondo L.F."/>
            <person name="Schmoll M."/>
            <person name="Druzhinina I.S."/>
            <person name="Kubicek C.P."/>
            <person name="Gaskell J.A."/>
            <person name="Kersten P."/>
            <person name="St John F."/>
            <person name="Glasner J."/>
            <person name="Sabat G."/>
            <person name="Splinter BonDurant S."/>
            <person name="Syed K."/>
            <person name="Yadav J."/>
            <person name="Mgbeahuruike A.C."/>
            <person name="Kovalchuk A."/>
            <person name="Asiegbu F.O."/>
            <person name="Lackner G."/>
            <person name="Hoffmeister D."/>
            <person name="Rencoret J."/>
            <person name="Gutierrez A."/>
            <person name="Sun H."/>
            <person name="Lindquist E."/>
            <person name="Barry K."/>
            <person name="Riley R."/>
            <person name="Grigoriev I.V."/>
            <person name="Henrissat B."/>
            <person name="Kues U."/>
            <person name="Berka R.M."/>
            <person name="Martinez A.T."/>
            <person name="Covert S.F."/>
            <person name="Blanchette R.A."/>
            <person name="Cullen D."/>
        </authorList>
    </citation>
    <scope>NUCLEOTIDE SEQUENCE [LARGE SCALE GENOMIC DNA]</scope>
    <source>
        <strain evidence="2 3">11061_1 CR5-6</strain>
    </source>
</reference>
<dbReference type="AlphaFoldDB" id="A0A0C3PDA8"/>
<dbReference type="STRING" id="745531.A0A0C3PDA8"/>
<evidence type="ECO:0000256" key="1">
    <source>
        <dbReference type="SAM" id="Phobius"/>
    </source>
</evidence>
<keyword evidence="1" id="KW-0472">Membrane</keyword>
<dbReference type="Proteomes" id="UP000053257">
    <property type="component" value="Unassembled WGS sequence"/>
</dbReference>
<feature type="transmembrane region" description="Helical" evidence="1">
    <location>
        <begin position="212"/>
        <end position="233"/>
    </location>
</feature>
<evidence type="ECO:0000313" key="2">
    <source>
        <dbReference type="EMBL" id="KIP03228.1"/>
    </source>
</evidence>
<proteinExistence type="predicted"/>
<gene>
    <name evidence="2" type="ORF">PHLGIDRAFT_252141</name>
</gene>
<keyword evidence="3" id="KW-1185">Reference proteome</keyword>